<evidence type="ECO:0000256" key="9">
    <source>
        <dbReference type="SAM" id="Phobius"/>
    </source>
</evidence>
<evidence type="ECO:0000256" key="2">
    <source>
        <dbReference type="ARBA" id="ARBA00006175"/>
    </source>
</evidence>
<evidence type="ECO:0000256" key="5">
    <source>
        <dbReference type="ARBA" id="ARBA00022989"/>
    </source>
</evidence>
<evidence type="ECO:0000256" key="8">
    <source>
        <dbReference type="RuleBase" id="RU000477"/>
    </source>
</evidence>
<feature type="transmembrane region" description="Helical" evidence="9">
    <location>
        <begin position="204"/>
        <end position="224"/>
    </location>
</feature>
<comment type="function">
    <text evidence="7">Aquaglyceroporin that may modulate the water content and osmolytes during anhydrobiosis.</text>
</comment>
<protein>
    <submittedName>
        <fullName evidence="11">Uncharacterized protein</fullName>
    </submittedName>
</protein>
<evidence type="ECO:0000256" key="7">
    <source>
        <dbReference type="ARBA" id="ARBA00045280"/>
    </source>
</evidence>
<dbReference type="NCBIfam" id="TIGR00861">
    <property type="entry name" value="MIP"/>
    <property type="match status" value="1"/>
</dbReference>
<proteinExistence type="inferred from homology"/>
<keyword evidence="6 9" id="KW-0472">Membrane</keyword>
<organism evidence="10 11">
    <name type="scientific">Romanomermis culicivorax</name>
    <name type="common">Nematode worm</name>
    <dbReference type="NCBI Taxonomy" id="13658"/>
    <lineage>
        <taxon>Eukaryota</taxon>
        <taxon>Metazoa</taxon>
        <taxon>Ecdysozoa</taxon>
        <taxon>Nematoda</taxon>
        <taxon>Enoplea</taxon>
        <taxon>Dorylaimia</taxon>
        <taxon>Mermithida</taxon>
        <taxon>Mermithoidea</taxon>
        <taxon>Mermithidae</taxon>
        <taxon>Romanomermis</taxon>
    </lineage>
</organism>
<dbReference type="GO" id="GO:0015254">
    <property type="term" value="F:glycerol channel activity"/>
    <property type="evidence" value="ECO:0007669"/>
    <property type="project" value="TreeGrafter"/>
</dbReference>
<feature type="transmembrane region" description="Helical" evidence="9">
    <location>
        <begin position="100"/>
        <end position="122"/>
    </location>
</feature>
<dbReference type="Gene3D" id="1.20.1080.10">
    <property type="entry name" value="Glycerol uptake facilitator protein"/>
    <property type="match status" value="1"/>
</dbReference>
<evidence type="ECO:0000313" key="10">
    <source>
        <dbReference type="Proteomes" id="UP000887565"/>
    </source>
</evidence>
<evidence type="ECO:0000256" key="1">
    <source>
        <dbReference type="ARBA" id="ARBA00004141"/>
    </source>
</evidence>
<sequence length="327" mass="36246">MASETSPLKKTNSHKSTVVYNTRTRKVEVYDDSHDEGKVFLPEEQKSSDSDDTWQRRIAGTLKSKNQFLRLFLAEFLGTFVLIAFGVGCVAQVVLNKNNFRFGIVPINLGWGLAVSFGVYACGGMSHGHINPAATIAFAIFGRLKWRFVPVYLLGQYLGAFFGALAVYCVYHDQINFVEQGNRENATTSHIFATYPQGDHISTFQGFVDQVFATGLLILLAMAVTDERNMQVSKGLAPLIIGLGVTALTTAYESNCGAALNPARDFSPRLFTAMFGWGSRVFSYRNYNWFWVPILGPHIGAILGGWLYNICVGLHLDPIDKKICVKM</sequence>
<accession>A0A915KJX2</accession>
<reference evidence="11" key="1">
    <citation type="submission" date="2022-11" db="UniProtKB">
        <authorList>
            <consortium name="WormBaseParasite"/>
        </authorList>
    </citation>
    <scope>IDENTIFICATION</scope>
</reference>
<feature type="transmembrane region" description="Helical" evidence="9">
    <location>
        <begin position="71"/>
        <end position="94"/>
    </location>
</feature>
<keyword evidence="10" id="KW-1185">Reference proteome</keyword>
<feature type="transmembrane region" description="Helical" evidence="9">
    <location>
        <begin position="236"/>
        <end position="252"/>
    </location>
</feature>
<dbReference type="AlphaFoldDB" id="A0A915KJX2"/>
<feature type="transmembrane region" description="Helical" evidence="9">
    <location>
        <begin position="151"/>
        <end position="171"/>
    </location>
</feature>
<keyword evidence="5 9" id="KW-1133">Transmembrane helix</keyword>
<name>A0A915KJX2_ROMCU</name>
<evidence type="ECO:0000256" key="3">
    <source>
        <dbReference type="ARBA" id="ARBA00022448"/>
    </source>
</evidence>
<feature type="transmembrane region" description="Helical" evidence="9">
    <location>
        <begin position="289"/>
        <end position="312"/>
    </location>
</feature>
<comment type="similarity">
    <text evidence="2 8">Belongs to the MIP/aquaporin (TC 1.A.8) family.</text>
</comment>
<dbReference type="OMA" id="WGFAVLT"/>
<dbReference type="Proteomes" id="UP000887565">
    <property type="component" value="Unplaced"/>
</dbReference>
<dbReference type="PANTHER" id="PTHR43829:SF9">
    <property type="entry name" value="AQUAPORIN-9"/>
    <property type="match status" value="1"/>
</dbReference>
<dbReference type="WBParaSite" id="nRc.2.0.1.t39120-RA">
    <property type="protein sequence ID" value="nRc.2.0.1.t39120-RA"/>
    <property type="gene ID" value="nRc.2.0.1.g39120"/>
</dbReference>
<comment type="subcellular location">
    <subcellularLocation>
        <location evidence="1">Membrane</location>
        <topology evidence="1">Multi-pass membrane protein</topology>
    </subcellularLocation>
</comment>
<dbReference type="SUPFAM" id="SSF81338">
    <property type="entry name" value="Aquaporin-like"/>
    <property type="match status" value="1"/>
</dbReference>
<keyword evidence="4 8" id="KW-0812">Transmembrane</keyword>
<dbReference type="PRINTS" id="PR00783">
    <property type="entry name" value="MINTRINSICP"/>
</dbReference>
<dbReference type="PRINTS" id="PR02019">
    <property type="entry name" value="AQUAPORIN7"/>
</dbReference>
<dbReference type="InterPro" id="IPR000425">
    <property type="entry name" value="MIP"/>
</dbReference>
<dbReference type="PANTHER" id="PTHR43829">
    <property type="entry name" value="AQUAPORIN OR AQUAGLYCEROPORIN RELATED"/>
    <property type="match status" value="1"/>
</dbReference>
<dbReference type="CDD" id="cd00333">
    <property type="entry name" value="MIP"/>
    <property type="match status" value="1"/>
</dbReference>
<evidence type="ECO:0000313" key="11">
    <source>
        <dbReference type="WBParaSite" id="nRc.2.0.1.t39120-RA"/>
    </source>
</evidence>
<dbReference type="InterPro" id="IPR050363">
    <property type="entry name" value="MIP/Aquaporin"/>
</dbReference>
<evidence type="ECO:0000256" key="6">
    <source>
        <dbReference type="ARBA" id="ARBA00023136"/>
    </source>
</evidence>
<dbReference type="InterPro" id="IPR023271">
    <property type="entry name" value="Aquaporin-like"/>
</dbReference>
<dbReference type="GO" id="GO:0015250">
    <property type="term" value="F:water channel activity"/>
    <property type="evidence" value="ECO:0007669"/>
    <property type="project" value="TreeGrafter"/>
</dbReference>
<keyword evidence="3 8" id="KW-0813">Transport</keyword>
<dbReference type="Pfam" id="PF00230">
    <property type="entry name" value="MIP"/>
    <property type="match status" value="1"/>
</dbReference>
<evidence type="ECO:0000256" key="4">
    <source>
        <dbReference type="ARBA" id="ARBA00022692"/>
    </source>
</evidence>
<dbReference type="GO" id="GO:0016323">
    <property type="term" value="C:basolateral plasma membrane"/>
    <property type="evidence" value="ECO:0007669"/>
    <property type="project" value="TreeGrafter"/>
</dbReference>